<keyword evidence="6 8" id="KW-0408">Iron</keyword>
<evidence type="ECO:0000313" key="12">
    <source>
        <dbReference type="EMBL" id="SFU43166.1"/>
    </source>
</evidence>
<evidence type="ECO:0000259" key="11">
    <source>
        <dbReference type="PROSITE" id="PS51007"/>
    </source>
</evidence>
<dbReference type="PANTHER" id="PTHR10266">
    <property type="entry name" value="CYTOCHROME C1"/>
    <property type="match status" value="1"/>
</dbReference>
<evidence type="ECO:0000256" key="4">
    <source>
        <dbReference type="ARBA" id="ARBA00022723"/>
    </source>
</evidence>
<dbReference type="GO" id="GO:0016020">
    <property type="term" value="C:membrane"/>
    <property type="evidence" value="ECO:0007669"/>
    <property type="project" value="UniProtKB-SubCell"/>
</dbReference>
<evidence type="ECO:0000256" key="3">
    <source>
        <dbReference type="ARBA" id="ARBA00022692"/>
    </source>
</evidence>
<dbReference type="Gene3D" id="1.20.5.100">
    <property type="entry name" value="Cytochrome c1, transmembrane anchor, C-terminal"/>
    <property type="match status" value="1"/>
</dbReference>
<name>A0A1I7G4M4_9PROT</name>
<keyword evidence="10" id="KW-0732">Signal</keyword>
<dbReference type="InterPro" id="IPR036909">
    <property type="entry name" value="Cyt_c-like_dom_sf"/>
</dbReference>
<evidence type="ECO:0000256" key="8">
    <source>
        <dbReference type="PIRSR" id="PIRSR602326-1"/>
    </source>
</evidence>
<dbReference type="SUPFAM" id="SSF46626">
    <property type="entry name" value="Cytochrome c"/>
    <property type="match status" value="1"/>
</dbReference>
<dbReference type="GO" id="GO:0046872">
    <property type="term" value="F:metal ion binding"/>
    <property type="evidence" value="ECO:0007669"/>
    <property type="project" value="UniProtKB-KW"/>
</dbReference>
<sequence>MRMIKILLLAVLLTPFVAHSSGQEVELDKAPIDRTDKESLKRGANSFVEYCLTCHGADFMRYNRHRDIGMSEDDIRTELIRTGQKTGDLMEAAMRKKEAEQWFGVAPPDLSVIARSRGADWLYTYLRTFYQDTSTYSGWNNLIFDKVAMPHVLHHLQGWQTLEPGTKNLALTKSGTMTKEEYDKFVADLVNYMVYLGEPHASYRKELGIIVLLFLFGMLGLTYLLKKEYWRDIH</sequence>
<keyword evidence="2 8" id="KW-0349">Heme</keyword>
<dbReference type="PRINTS" id="PR00603">
    <property type="entry name" value="CYTOCHROMEC1"/>
</dbReference>
<dbReference type="EMBL" id="FPBL01000002">
    <property type="protein sequence ID" value="SFU43166.1"/>
    <property type="molecule type" value="Genomic_DNA"/>
</dbReference>
<comment type="cofactor">
    <cofactor evidence="8">
        <name>heme c</name>
        <dbReference type="ChEBI" id="CHEBI:61717"/>
    </cofactor>
    <text evidence="8">Binds 1 heme c group covalently per subunit.</text>
</comment>
<dbReference type="Proteomes" id="UP000183926">
    <property type="component" value="Unassembled WGS sequence"/>
</dbReference>
<feature type="binding site" description="covalent" evidence="8">
    <location>
        <position position="51"/>
    </location>
    <ligand>
        <name>heme c</name>
        <dbReference type="ChEBI" id="CHEBI:61717"/>
    </ligand>
</feature>
<accession>A0A1I7G4M4</accession>
<gene>
    <name evidence="12" type="ORF">SAMN05216339_102196</name>
</gene>
<comment type="subcellular location">
    <subcellularLocation>
        <location evidence="1">Membrane</location>
    </subcellularLocation>
</comment>
<evidence type="ECO:0000256" key="6">
    <source>
        <dbReference type="ARBA" id="ARBA00023004"/>
    </source>
</evidence>
<feature type="binding site" description="covalent" evidence="8">
    <location>
        <position position="54"/>
    </location>
    <ligand>
        <name>heme c</name>
        <dbReference type="ChEBI" id="CHEBI:61717"/>
    </ligand>
</feature>
<evidence type="ECO:0000313" key="13">
    <source>
        <dbReference type="Proteomes" id="UP000183926"/>
    </source>
</evidence>
<evidence type="ECO:0000256" key="2">
    <source>
        <dbReference type="ARBA" id="ARBA00022617"/>
    </source>
</evidence>
<keyword evidence="7 9" id="KW-0472">Membrane</keyword>
<keyword evidence="3 9" id="KW-0812">Transmembrane</keyword>
<dbReference type="RefSeq" id="WP_074927157.1">
    <property type="nucleotide sequence ID" value="NZ_FPBL01000002.1"/>
</dbReference>
<protein>
    <submittedName>
        <fullName evidence="12">Ubiquinol-cytochrome c reductase cytochrome c1 subunit</fullName>
    </submittedName>
</protein>
<dbReference type="PANTHER" id="PTHR10266:SF3">
    <property type="entry name" value="CYTOCHROME C1, HEME PROTEIN, MITOCHONDRIAL"/>
    <property type="match status" value="1"/>
</dbReference>
<dbReference type="GO" id="GO:0009055">
    <property type="term" value="F:electron transfer activity"/>
    <property type="evidence" value="ECO:0007669"/>
    <property type="project" value="InterPro"/>
</dbReference>
<reference evidence="12 13" key="1">
    <citation type="submission" date="2016-10" db="EMBL/GenBank/DDBJ databases">
        <authorList>
            <person name="de Groot N.N."/>
        </authorList>
    </citation>
    <scope>NUCLEOTIDE SEQUENCE [LARGE SCALE GENOMIC DNA]</scope>
    <source>
        <strain evidence="12 13">Nm24</strain>
    </source>
</reference>
<keyword evidence="5 9" id="KW-1133">Transmembrane helix</keyword>
<feature type="signal peptide" evidence="10">
    <location>
        <begin position="1"/>
        <end position="20"/>
    </location>
</feature>
<feature type="chain" id="PRO_5010231617" evidence="10">
    <location>
        <begin position="21"/>
        <end position="234"/>
    </location>
</feature>
<evidence type="ECO:0000256" key="9">
    <source>
        <dbReference type="SAM" id="Phobius"/>
    </source>
</evidence>
<evidence type="ECO:0000256" key="7">
    <source>
        <dbReference type="ARBA" id="ARBA00023136"/>
    </source>
</evidence>
<dbReference type="AlphaFoldDB" id="A0A1I7G4M4"/>
<dbReference type="Pfam" id="PF02167">
    <property type="entry name" value="Cytochrom_C1"/>
    <property type="match status" value="1"/>
</dbReference>
<feature type="binding site" description="covalent" evidence="8">
    <location>
        <position position="55"/>
    </location>
    <ligand>
        <name>heme c</name>
        <dbReference type="ChEBI" id="CHEBI:61717"/>
    </ligand>
</feature>
<feature type="domain" description="Cytochrome c" evidence="11">
    <location>
        <begin position="38"/>
        <end position="193"/>
    </location>
</feature>
<proteinExistence type="predicted"/>
<evidence type="ECO:0000256" key="10">
    <source>
        <dbReference type="SAM" id="SignalP"/>
    </source>
</evidence>
<dbReference type="PROSITE" id="PS51007">
    <property type="entry name" value="CYTC"/>
    <property type="match status" value="1"/>
</dbReference>
<dbReference type="InterPro" id="IPR002326">
    <property type="entry name" value="Cyt_c1"/>
</dbReference>
<dbReference type="InterPro" id="IPR009056">
    <property type="entry name" value="Cyt_c-like_dom"/>
</dbReference>
<feature type="transmembrane region" description="Helical" evidence="9">
    <location>
        <begin position="207"/>
        <end position="225"/>
    </location>
</feature>
<organism evidence="12 13">
    <name type="scientific">Nitrosomonas eutropha</name>
    <dbReference type="NCBI Taxonomy" id="916"/>
    <lineage>
        <taxon>Bacteria</taxon>
        <taxon>Pseudomonadati</taxon>
        <taxon>Pseudomonadota</taxon>
        <taxon>Betaproteobacteria</taxon>
        <taxon>Nitrosomonadales</taxon>
        <taxon>Nitrosomonadaceae</taxon>
        <taxon>Nitrosomonas</taxon>
    </lineage>
</organism>
<evidence type="ECO:0000256" key="1">
    <source>
        <dbReference type="ARBA" id="ARBA00004370"/>
    </source>
</evidence>
<keyword evidence="4 8" id="KW-0479">Metal-binding</keyword>
<dbReference type="Gene3D" id="1.10.760.10">
    <property type="entry name" value="Cytochrome c-like domain"/>
    <property type="match status" value="1"/>
</dbReference>
<evidence type="ECO:0000256" key="5">
    <source>
        <dbReference type="ARBA" id="ARBA00022989"/>
    </source>
</evidence>
<dbReference type="GO" id="GO:0020037">
    <property type="term" value="F:heme binding"/>
    <property type="evidence" value="ECO:0007669"/>
    <property type="project" value="InterPro"/>
</dbReference>
<dbReference type="OrthoDB" id="9798864at2"/>